<keyword evidence="3" id="KW-1185">Reference proteome</keyword>
<dbReference type="InterPro" id="IPR054550">
    <property type="entry name" value="Mala_s_1-like"/>
</dbReference>
<name>A0A6A6XIS6_9PLEO</name>
<feature type="chain" id="PRO_5025484504" evidence="1">
    <location>
        <begin position="24"/>
        <end position="366"/>
    </location>
</feature>
<evidence type="ECO:0000313" key="3">
    <source>
        <dbReference type="Proteomes" id="UP000799757"/>
    </source>
</evidence>
<reference evidence="2" key="1">
    <citation type="journal article" date="2020" name="Stud. Mycol.">
        <title>101 Dothideomycetes genomes: a test case for predicting lifestyles and emergence of pathogens.</title>
        <authorList>
            <person name="Haridas S."/>
            <person name="Albert R."/>
            <person name="Binder M."/>
            <person name="Bloem J."/>
            <person name="Labutti K."/>
            <person name="Salamov A."/>
            <person name="Andreopoulos B."/>
            <person name="Baker S."/>
            <person name="Barry K."/>
            <person name="Bills G."/>
            <person name="Bluhm B."/>
            <person name="Cannon C."/>
            <person name="Castanera R."/>
            <person name="Culley D."/>
            <person name="Daum C."/>
            <person name="Ezra D."/>
            <person name="Gonzalez J."/>
            <person name="Henrissat B."/>
            <person name="Kuo A."/>
            <person name="Liang C."/>
            <person name="Lipzen A."/>
            <person name="Lutzoni F."/>
            <person name="Magnuson J."/>
            <person name="Mondo S."/>
            <person name="Nolan M."/>
            <person name="Ohm R."/>
            <person name="Pangilinan J."/>
            <person name="Park H.-J."/>
            <person name="Ramirez L."/>
            <person name="Alfaro M."/>
            <person name="Sun H."/>
            <person name="Tritt A."/>
            <person name="Yoshinaga Y."/>
            <person name="Zwiers L.-H."/>
            <person name="Turgeon B."/>
            <person name="Goodwin S."/>
            <person name="Spatafora J."/>
            <person name="Crous P."/>
            <person name="Grigoriev I."/>
        </authorList>
    </citation>
    <scope>NUCLEOTIDE SEQUENCE</scope>
    <source>
        <strain evidence="2">CBS 109.77</strain>
    </source>
</reference>
<protein>
    <submittedName>
        <fullName evidence="2">Uncharacterized protein</fullName>
    </submittedName>
</protein>
<dbReference type="Proteomes" id="UP000799757">
    <property type="component" value="Unassembled WGS sequence"/>
</dbReference>
<feature type="signal peptide" evidence="1">
    <location>
        <begin position="1"/>
        <end position="23"/>
    </location>
</feature>
<accession>A0A6A6XIS6</accession>
<organism evidence="2 3">
    <name type="scientific">Melanomma pulvis-pyrius CBS 109.77</name>
    <dbReference type="NCBI Taxonomy" id="1314802"/>
    <lineage>
        <taxon>Eukaryota</taxon>
        <taxon>Fungi</taxon>
        <taxon>Dikarya</taxon>
        <taxon>Ascomycota</taxon>
        <taxon>Pezizomycotina</taxon>
        <taxon>Dothideomycetes</taxon>
        <taxon>Pleosporomycetidae</taxon>
        <taxon>Pleosporales</taxon>
        <taxon>Melanommataceae</taxon>
        <taxon>Melanomma</taxon>
    </lineage>
</organism>
<dbReference type="EMBL" id="MU001856">
    <property type="protein sequence ID" value="KAF2795517.1"/>
    <property type="molecule type" value="Genomic_DNA"/>
</dbReference>
<dbReference type="CDD" id="cd12811">
    <property type="entry name" value="MALA"/>
    <property type="match status" value="1"/>
</dbReference>
<keyword evidence="1" id="KW-0732">Signal</keyword>
<evidence type="ECO:0000313" key="2">
    <source>
        <dbReference type="EMBL" id="KAF2795517.1"/>
    </source>
</evidence>
<evidence type="ECO:0000256" key="1">
    <source>
        <dbReference type="SAM" id="SignalP"/>
    </source>
</evidence>
<dbReference type="AlphaFoldDB" id="A0A6A6XIS6"/>
<dbReference type="OrthoDB" id="4434395at2759"/>
<sequence>MSQLQFSSIVTFAFLVSSTIVHGFPTSSARASRAPCAEVNGTFSINQLGLYPENADFDSNSCLLYLGCVVLFNASVAIHDPYLHNTTILEFPSISHNSEFHIGAVAANPHTNLISVIANAATAFSTQGKDVSGTNILLLLDPVNYKEIYRLNLTETTKGTYGGFQDVEFDKRGNVYVVGSFPASILRIEGGRNGTSNQSRSQVVVNEWYKSTAPTAKNGMAGLAVHNDILLANDNAGATNSSLVKFDMALPKGTPVPIPISNNRSIAGTDAIHLPSRYNGTVLLAAVDASGVEVLRSKDGRWDVAEGLGLVSNKVKAAEGAFVTGTVQIGTRVFMIEEFFADAQPGTRERFPLVDITEEVERLMRS</sequence>
<gene>
    <name evidence="2" type="ORF">K505DRAFT_239693</name>
</gene>
<dbReference type="SUPFAM" id="SSF63829">
    <property type="entry name" value="Calcium-dependent phosphotriesterase"/>
    <property type="match status" value="1"/>
</dbReference>
<proteinExistence type="predicted"/>